<dbReference type="Proteomes" id="UP000287224">
    <property type="component" value="Unassembled WGS sequence"/>
</dbReference>
<feature type="domain" description="N-acetyltransferase" evidence="1">
    <location>
        <begin position="8"/>
        <end position="174"/>
    </location>
</feature>
<dbReference type="RefSeq" id="WP_126595771.1">
    <property type="nucleotide sequence ID" value="NZ_BIFQ01000001.1"/>
</dbReference>
<dbReference type="InterPro" id="IPR016181">
    <property type="entry name" value="Acyl_CoA_acyltransferase"/>
</dbReference>
<dbReference type="EMBL" id="BIFQ01000001">
    <property type="protein sequence ID" value="GCE04640.1"/>
    <property type="molecule type" value="Genomic_DNA"/>
</dbReference>
<comment type="caution">
    <text evidence="2">The sequence shown here is derived from an EMBL/GenBank/DDBJ whole genome shotgun (WGS) entry which is preliminary data.</text>
</comment>
<keyword evidence="3" id="KW-1185">Reference proteome</keyword>
<dbReference type="GO" id="GO:0016747">
    <property type="term" value="F:acyltransferase activity, transferring groups other than amino-acyl groups"/>
    <property type="evidence" value="ECO:0007669"/>
    <property type="project" value="InterPro"/>
</dbReference>
<gene>
    <name evidence="2" type="ORF">KDAU_19690</name>
</gene>
<reference evidence="3" key="1">
    <citation type="submission" date="2018-12" db="EMBL/GenBank/DDBJ databases">
        <title>Tengunoibacter tsumagoiensis gen. nov., sp. nov., Dictyobacter kobayashii sp. nov., D. alpinus sp. nov., and D. joshuensis sp. nov. and description of Dictyobacteraceae fam. nov. within the order Ktedonobacterales isolated from Tengu-no-mugimeshi.</title>
        <authorList>
            <person name="Wang C.M."/>
            <person name="Zheng Y."/>
            <person name="Sakai Y."/>
            <person name="Toyoda A."/>
            <person name="Minakuchi Y."/>
            <person name="Abe K."/>
            <person name="Yokota A."/>
            <person name="Yabe S."/>
        </authorList>
    </citation>
    <scope>NUCLEOTIDE SEQUENCE [LARGE SCALE GENOMIC DNA]</scope>
    <source>
        <strain evidence="3">S-27</strain>
    </source>
</reference>
<dbReference type="InterPro" id="IPR051531">
    <property type="entry name" value="N-acetyltransferase"/>
</dbReference>
<evidence type="ECO:0000259" key="1">
    <source>
        <dbReference type="PROSITE" id="PS51186"/>
    </source>
</evidence>
<keyword evidence="2" id="KW-0808">Transferase</keyword>
<name>A0A401ZCL6_9CHLR</name>
<dbReference type="OrthoDB" id="9785602at2"/>
<accession>A0A401ZCL6</accession>
<dbReference type="PANTHER" id="PTHR43792">
    <property type="entry name" value="GNAT FAMILY, PUTATIVE (AFU_ORTHOLOGUE AFUA_3G00765)-RELATED-RELATED"/>
    <property type="match status" value="1"/>
</dbReference>
<dbReference type="SUPFAM" id="SSF55729">
    <property type="entry name" value="Acyl-CoA N-acyltransferases (Nat)"/>
    <property type="match status" value="1"/>
</dbReference>
<dbReference type="PROSITE" id="PS51186">
    <property type="entry name" value="GNAT"/>
    <property type="match status" value="1"/>
</dbReference>
<proteinExistence type="predicted"/>
<evidence type="ECO:0000313" key="3">
    <source>
        <dbReference type="Proteomes" id="UP000287224"/>
    </source>
</evidence>
<protein>
    <submittedName>
        <fullName evidence="2">Ribosomal-protein-serine acetyltransferase</fullName>
    </submittedName>
</protein>
<dbReference type="Pfam" id="PF13302">
    <property type="entry name" value="Acetyltransf_3"/>
    <property type="match status" value="1"/>
</dbReference>
<dbReference type="Gene3D" id="3.40.630.30">
    <property type="match status" value="1"/>
</dbReference>
<evidence type="ECO:0000313" key="2">
    <source>
        <dbReference type="EMBL" id="GCE04640.1"/>
    </source>
</evidence>
<organism evidence="2 3">
    <name type="scientific">Dictyobacter aurantiacus</name>
    <dbReference type="NCBI Taxonomy" id="1936993"/>
    <lineage>
        <taxon>Bacteria</taxon>
        <taxon>Bacillati</taxon>
        <taxon>Chloroflexota</taxon>
        <taxon>Ktedonobacteria</taxon>
        <taxon>Ktedonobacterales</taxon>
        <taxon>Dictyobacteraceae</taxon>
        <taxon>Dictyobacter</taxon>
    </lineage>
</organism>
<dbReference type="InterPro" id="IPR000182">
    <property type="entry name" value="GNAT_dom"/>
</dbReference>
<sequence length="183" mass="22063">MILHTERLILRDFDERDWKPTLEYQSDPEFLLFNPWTHRTEMDVRSLIKMFINWSREHPRKKYQLAIVLRESNQLIGNCGLRMNHAHAEVADLGYELDRRYWRHGYATEASQALLAFGFEQLQLHRIWAYCLAENIASAHVLEKVGMRYEGSQLESEWLKGRWWDTLQYAMLDREWQSLRPHS</sequence>
<dbReference type="AlphaFoldDB" id="A0A401ZCL6"/>